<gene>
    <name evidence="2" type="primary">fpaA</name>
    <name evidence="2" type="ORF">AMQ22_01550</name>
</gene>
<dbReference type="GO" id="GO:0016491">
    <property type="term" value="F:oxidoreductase activity"/>
    <property type="evidence" value="ECO:0007669"/>
    <property type="project" value="UniProtKB-KW"/>
</dbReference>
<dbReference type="InterPro" id="IPR036866">
    <property type="entry name" value="RibonucZ/Hydroxyglut_hydro"/>
</dbReference>
<dbReference type="Pfam" id="PF00258">
    <property type="entry name" value="Flavodoxin_1"/>
    <property type="match status" value="1"/>
</dbReference>
<dbReference type="Gene3D" id="3.40.50.360">
    <property type="match status" value="1"/>
</dbReference>
<accession>A0A150IY20</accession>
<dbReference type="PANTHER" id="PTHR43717:SF1">
    <property type="entry name" value="ANAEROBIC NITRIC OXIDE REDUCTASE FLAVORUBREDOXIN"/>
    <property type="match status" value="1"/>
</dbReference>
<dbReference type="SMART" id="SM00849">
    <property type="entry name" value="Lactamase_B"/>
    <property type="match status" value="1"/>
</dbReference>
<sequence>MKAFKIKDGVYWVGAIDWNPPKFGPCLAKGTTYNSYLISDEKTALIDTVKHGFTQETLSRINNVTNTSDIDFVIIGNYRMDHSGSLPFLMKRANNATIVTTDESKKAIEKYHGGDWNYKIVKSGDSLNLGKRILLFQEYKMKESCILLTYSHHDKILFSGELFSQHTASNDRLDTGISKLEKDALSYFVNYLMPIQKLPDLADIEFLAPNHGSVWNQNTREIIERYQSWIKGESKNRATILYSSIWRGTEKMAYAIAQGVAFAGIEVDVINYENHDPGYILPKLFESKSIAIGCPSFKSGIPPELSKLIHSMEISGLNKKYLALFACYSDIDSSIRPLLKLTSKLNLELIGTPLDVKYAPSEEELRLCFDLGNKIGEKTK</sequence>
<dbReference type="Pfam" id="PF19583">
    <property type="entry name" value="ODP"/>
    <property type="match status" value="1"/>
</dbReference>
<dbReference type="PROSITE" id="PS50902">
    <property type="entry name" value="FLAVODOXIN_LIKE"/>
    <property type="match status" value="1"/>
</dbReference>
<dbReference type="SUPFAM" id="SSF52218">
    <property type="entry name" value="Flavoproteins"/>
    <property type="match status" value="1"/>
</dbReference>
<dbReference type="GO" id="GO:0046872">
    <property type="term" value="F:metal ion binding"/>
    <property type="evidence" value="ECO:0007669"/>
    <property type="project" value="InterPro"/>
</dbReference>
<dbReference type="EMBL" id="LNGC01000084">
    <property type="protein sequence ID" value="KYC49890.1"/>
    <property type="molecule type" value="Genomic_DNA"/>
</dbReference>
<dbReference type="EC" id="1.-.-.-" evidence="2"/>
<protein>
    <submittedName>
        <fullName evidence="2">Type A flavoprotein FprA</fullName>
        <ecNumber evidence="2">1.-.-.-</ecNumber>
    </submittedName>
</protein>
<evidence type="ECO:0000259" key="1">
    <source>
        <dbReference type="PROSITE" id="PS50902"/>
    </source>
</evidence>
<dbReference type="InterPro" id="IPR001279">
    <property type="entry name" value="Metallo-B-lactamas"/>
</dbReference>
<dbReference type="AlphaFoldDB" id="A0A150IY20"/>
<dbReference type="Gene3D" id="3.60.15.10">
    <property type="entry name" value="Ribonuclease Z/Hydroxyacylglutathione hydrolase-like"/>
    <property type="match status" value="1"/>
</dbReference>
<dbReference type="Proteomes" id="UP000075398">
    <property type="component" value="Unassembled WGS sequence"/>
</dbReference>
<comment type="caution">
    <text evidence="2">The sequence shown here is derived from an EMBL/GenBank/DDBJ whole genome shotgun (WGS) entry which is preliminary data.</text>
</comment>
<dbReference type="PANTHER" id="PTHR43717">
    <property type="entry name" value="ANAEROBIC NITRIC OXIDE REDUCTASE FLAVORUBREDOXIN"/>
    <property type="match status" value="1"/>
</dbReference>
<dbReference type="GO" id="GO:0010181">
    <property type="term" value="F:FMN binding"/>
    <property type="evidence" value="ECO:0007669"/>
    <property type="project" value="InterPro"/>
</dbReference>
<dbReference type="InterPro" id="IPR016440">
    <property type="entry name" value="Rubredoxin-O_OxRdtase"/>
</dbReference>
<dbReference type="SUPFAM" id="SSF56281">
    <property type="entry name" value="Metallo-hydrolase/oxidoreductase"/>
    <property type="match status" value="1"/>
</dbReference>
<dbReference type="GO" id="GO:0009055">
    <property type="term" value="F:electron transfer activity"/>
    <property type="evidence" value="ECO:0007669"/>
    <property type="project" value="InterPro"/>
</dbReference>
<evidence type="ECO:0000313" key="3">
    <source>
        <dbReference type="Proteomes" id="UP000075398"/>
    </source>
</evidence>
<proteinExistence type="predicted"/>
<dbReference type="InterPro" id="IPR029039">
    <property type="entry name" value="Flavoprotein-like_sf"/>
</dbReference>
<name>A0A150IY20_9EURY</name>
<dbReference type="InterPro" id="IPR045761">
    <property type="entry name" value="ODP_dom"/>
</dbReference>
<feature type="domain" description="Flavodoxin-like" evidence="1">
    <location>
        <begin position="238"/>
        <end position="376"/>
    </location>
</feature>
<evidence type="ECO:0000313" key="2">
    <source>
        <dbReference type="EMBL" id="KYC49890.1"/>
    </source>
</evidence>
<dbReference type="InterPro" id="IPR008254">
    <property type="entry name" value="Flavodoxin/NO_synth"/>
</dbReference>
<organism evidence="2 3">
    <name type="scientific">Candidatus Methanofastidiosum methylothiophilum</name>
    <dbReference type="NCBI Taxonomy" id="1705564"/>
    <lineage>
        <taxon>Archaea</taxon>
        <taxon>Methanobacteriati</taxon>
        <taxon>Methanobacteriota</taxon>
        <taxon>Stenosarchaea group</taxon>
        <taxon>Candidatus Methanofastidiosia</taxon>
        <taxon>Candidatus Methanofastidiosales</taxon>
        <taxon>Candidatus Methanofastidiosaceae</taxon>
        <taxon>Candidatus Methanofastidiosum</taxon>
    </lineage>
</organism>
<dbReference type="PIRSF" id="PIRSF005243">
    <property type="entry name" value="ROO"/>
    <property type="match status" value="1"/>
</dbReference>
<keyword evidence="2" id="KW-0560">Oxidoreductase</keyword>
<reference evidence="2 3" key="1">
    <citation type="journal article" date="2016" name="ISME J.">
        <title>Chasing the elusive Euryarchaeota class WSA2: genomes reveal a uniquely fastidious methyl-reducing methanogen.</title>
        <authorList>
            <person name="Nobu M.K."/>
            <person name="Narihiro T."/>
            <person name="Kuroda K."/>
            <person name="Mei R."/>
            <person name="Liu W.T."/>
        </authorList>
    </citation>
    <scope>NUCLEOTIDE SEQUENCE [LARGE SCALE GENOMIC DNA]</scope>
    <source>
        <strain evidence="2">U1lsi0528_Bin055</strain>
    </source>
</reference>
<dbReference type="CDD" id="cd07709">
    <property type="entry name" value="flavodiiron_proteins_MBL-fold"/>
    <property type="match status" value="1"/>
</dbReference>